<reference evidence="1 2" key="1">
    <citation type="submission" date="2024-04" db="EMBL/GenBank/DDBJ databases">
        <title>Salinicola lusitanus LLJ914,a marine bacterium isolated from the Okinawa Trough.</title>
        <authorList>
            <person name="Li J."/>
        </authorList>
    </citation>
    <scope>NUCLEOTIDE SEQUENCE [LARGE SCALE GENOMIC DNA]</scope>
    <source>
        <strain evidence="1 2">LLJ914</strain>
    </source>
</reference>
<sequence>MVASPLPVATGCPPMLLTAMLIDRLARHRRYPLPATRYPLPATRYPLPVALAEGW</sequence>
<evidence type="ECO:0000313" key="2">
    <source>
        <dbReference type="Proteomes" id="UP001453229"/>
    </source>
</evidence>
<gene>
    <name evidence="1" type="ORF">AAGT95_02835</name>
</gene>
<protein>
    <submittedName>
        <fullName evidence="1">Uncharacterized protein</fullName>
    </submittedName>
</protein>
<dbReference type="EMBL" id="CP151919">
    <property type="protein sequence ID" value="XAD54929.1"/>
    <property type="molecule type" value="Genomic_DNA"/>
</dbReference>
<organism evidence="1 2">
    <name type="scientific">Salinicola lusitanus</name>
    <dbReference type="NCBI Taxonomy" id="1949085"/>
    <lineage>
        <taxon>Bacteria</taxon>
        <taxon>Pseudomonadati</taxon>
        <taxon>Pseudomonadota</taxon>
        <taxon>Gammaproteobacteria</taxon>
        <taxon>Oceanospirillales</taxon>
        <taxon>Halomonadaceae</taxon>
        <taxon>Salinicola</taxon>
    </lineage>
</organism>
<evidence type="ECO:0000313" key="1">
    <source>
        <dbReference type="EMBL" id="XAD54929.1"/>
    </source>
</evidence>
<proteinExistence type="predicted"/>
<accession>A0ABZ3CUX8</accession>
<keyword evidence="2" id="KW-1185">Reference proteome</keyword>
<dbReference type="Proteomes" id="UP001453229">
    <property type="component" value="Chromosome"/>
</dbReference>
<dbReference type="RefSeq" id="WP_342595459.1">
    <property type="nucleotide sequence ID" value="NZ_CP151919.1"/>
</dbReference>
<name>A0ABZ3CUX8_9GAMM</name>